<evidence type="ECO:0000313" key="10">
    <source>
        <dbReference type="EMBL" id="BBF23967.1"/>
    </source>
</evidence>
<comment type="pathway">
    <text evidence="1 8">Cofactor biosynthesis; tetrahydrofolate biosynthesis; 5,6,7,8-tetrahydrofolate from 7,8-dihydrofolate: step 1/1.</text>
</comment>
<evidence type="ECO:0000259" key="9">
    <source>
        <dbReference type="PROSITE" id="PS51330"/>
    </source>
</evidence>
<evidence type="ECO:0000256" key="6">
    <source>
        <dbReference type="ARBA" id="ARBA00023002"/>
    </source>
</evidence>
<dbReference type="PRINTS" id="PR00070">
    <property type="entry name" value="DHFR"/>
</dbReference>
<organism evidence="10 11">
    <name type="scientific">Sutterella megalosphaeroides</name>
    <dbReference type="NCBI Taxonomy" id="2494234"/>
    <lineage>
        <taxon>Bacteria</taxon>
        <taxon>Pseudomonadati</taxon>
        <taxon>Pseudomonadota</taxon>
        <taxon>Betaproteobacteria</taxon>
        <taxon>Burkholderiales</taxon>
        <taxon>Sutterellaceae</taxon>
        <taxon>Sutterella</taxon>
    </lineage>
</organism>
<keyword evidence="11" id="KW-1185">Reference proteome</keyword>
<gene>
    <name evidence="10" type="ORF">SUTMEG_18580</name>
</gene>
<dbReference type="OrthoDB" id="9804315at2"/>
<dbReference type="Gene3D" id="3.40.430.10">
    <property type="entry name" value="Dihydrofolate Reductase, subunit A"/>
    <property type="match status" value="1"/>
</dbReference>
<reference evidence="10 11" key="1">
    <citation type="journal article" date="2018" name="Int. J. Syst. Evol. Microbiol.">
        <title>Mesosutterella multiformis gen. nov., sp. nov., a member of the family Sutterellaceae and Sutterella megalosphaeroides sp. nov., isolated from human faeces.</title>
        <authorList>
            <person name="Sakamoto M."/>
            <person name="Ikeyama N."/>
            <person name="Kunihiro T."/>
            <person name="Iino T."/>
            <person name="Yuki M."/>
            <person name="Ohkuma M."/>
        </authorList>
    </citation>
    <scope>NUCLEOTIDE SEQUENCE [LARGE SCALE GENOMIC DNA]</scope>
    <source>
        <strain evidence="10 11">6FBBBH3</strain>
    </source>
</reference>
<dbReference type="GO" id="GO:0046452">
    <property type="term" value="P:dihydrofolate metabolic process"/>
    <property type="evidence" value="ECO:0007669"/>
    <property type="project" value="TreeGrafter"/>
</dbReference>
<dbReference type="SUPFAM" id="SSF53597">
    <property type="entry name" value="Dihydrofolate reductase-like"/>
    <property type="match status" value="1"/>
</dbReference>
<evidence type="ECO:0000313" key="11">
    <source>
        <dbReference type="Proteomes" id="UP000271003"/>
    </source>
</evidence>
<accession>A0A2Z6IE86</accession>
<comment type="function">
    <text evidence="7 8">Key enzyme in folate metabolism. Catalyzes an essential reaction for de novo glycine and purine synthesis, and for DNA precursor synthesis.</text>
</comment>
<dbReference type="Pfam" id="PF00186">
    <property type="entry name" value="DHFR_1"/>
    <property type="match status" value="1"/>
</dbReference>
<evidence type="ECO:0000256" key="4">
    <source>
        <dbReference type="ARBA" id="ARBA00022563"/>
    </source>
</evidence>
<dbReference type="GO" id="GO:0004146">
    <property type="term" value="F:dihydrofolate reductase activity"/>
    <property type="evidence" value="ECO:0007669"/>
    <property type="project" value="UniProtKB-EC"/>
</dbReference>
<proteinExistence type="inferred from homology"/>
<comment type="similarity">
    <text evidence="2 8">Belongs to the dihydrofolate reductase family.</text>
</comment>
<dbReference type="Proteomes" id="UP000271003">
    <property type="component" value="Chromosome"/>
</dbReference>
<dbReference type="GO" id="GO:0046655">
    <property type="term" value="P:folic acid metabolic process"/>
    <property type="evidence" value="ECO:0007669"/>
    <property type="project" value="TreeGrafter"/>
</dbReference>
<protein>
    <recommendedName>
        <fullName evidence="3 8">Dihydrofolate reductase</fullName>
        <ecNumber evidence="3 8">1.5.1.3</ecNumber>
    </recommendedName>
</protein>
<dbReference type="InterPro" id="IPR001796">
    <property type="entry name" value="DHFR_dom"/>
</dbReference>
<dbReference type="UniPathway" id="UPA00077">
    <property type="reaction ID" value="UER00158"/>
</dbReference>
<dbReference type="RefSeq" id="WP_120177519.1">
    <property type="nucleotide sequence ID" value="NZ_AP018786.1"/>
</dbReference>
<dbReference type="GO" id="GO:0046654">
    <property type="term" value="P:tetrahydrofolate biosynthetic process"/>
    <property type="evidence" value="ECO:0007669"/>
    <property type="project" value="UniProtKB-UniPathway"/>
</dbReference>
<dbReference type="KEGG" id="sutt:SUTMEG_18580"/>
<evidence type="ECO:0000256" key="3">
    <source>
        <dbReference type="ARBA" id="ARBA00012856"/>
    </source>
</evidence>
<dbReference type="PIRSF" id="PIRSF000194">
    <property type="entry name" value="DHFR"/>
    <property type="match status" value="1"/>
</dbReference>
<sequence length="166" mass="18980">MIELIVARARNGVIGAENRMLWRIPEDFAFFKRTTMGSPIVMGRKTRLSIGRPLPGRRNVAVTRNPDFRAEGTETVTSLEAAFELLANEPRIFVIGGGEIYRQALPAAERCWVTVLDRDFEGDTVFPELPEAEWSYEVIDRLEPAADRPYAVEFRRYDRRKMSTAD</sequence>
<dbReference type="AlphaFoldDB" id="A0A2Z6IE86"/>
<evidence type="ECO:0000256" key="2">
    <source>
        <dbReference type="ARBA" id="ARBA00009539"/>
    </source>
</evidence>
<dbReference type="InterPro" id="IPR012259">
    <property type="entry name" value="DHFR"/>
</dbReference>
<dbReference type="GO" id="GO:0070401">
    <property type="term" value="F:NADP+ binding"/>
    <property type="evidence" value="ECO:0007669"/>
    <property type="project" value="UniProtKB-ARBA"/>
</dbReference>
<feature type="domain" description="DHFR" evidence="9">
    <location>
        <begin position="1"/>
        <end position="159"/>
    </location>
</feature>
<name>A0A2Z6IE86_9BURK</name>
<dbReference type="EC" id="1.5.1.3" evidence="3 8"/>
<evidence type="ECO:0000256" key="1">
    <source>
        <dbReference type="ARBA" id="ARBA00004903"/>
    </source>
</evidence>
<dbReference type="PROSITE" id="PS51330">
    <property type="entry name" value="DHFR_2"/>
    <property type="match status" value="1"/>
</dbReference>
<evidence type="ECO:0000256" key="5">
    <source>
        <dbReference type="ARBA" id="ARBA00022857"/>
    </source>
</evidence>
<dbReference type="GO" id="GO:0005829">
    <property type="term" value="C:cytosol"/>
    <property type="evidence" value="ECO:0007669"/>
    <property type="project" value="TreeGrafter"/>
</dbReference>
<dbReference type="PANTHER" id="PTHR48069">
    <property type="entry name" value="DIHYDROFOLATE REDUCTASE"/>
    <property type="match status" value="1"/>
</dbReference>
<evidence type="ECO:0000256" key="8">
    <source>
        <dbReference type="PIRNR" id="PIRNR000194"/>
    </source>
</evidence>
<evidence type="ECO:0000256" key="7">
    <source>
        <dbReference type="ARBA" id="ARBA00025067"/>
    </source>
</evidence>
<dbReference type="CDD" id="cd00209">
    <property type="entry name" value="DHFR"/>
    <property type="match status" value="1"/>
</dbReference>
<dbReference type="GO" id="GO:0006730">
    <property type="term" value="P:one-carbon metabolic process"/>
    <property type="evidence" value="ECO:0007669"/>
    <property type="project" value="UniProtKB-KW"/>
</dbReference>
<keyword evidence="4 8" id="KW-0554">One-carbon metabolism</keyword>
<dbReference type="PANTHER" id="PTHR48069:SF3">
    <property type="entry name" value="DIHYDROFOLATE REDUCTASE"/>
    <property type="match status" value="1"/>
</dbReference>
<keyword evidence="5 8" id="KW-0521">NADP</keyword>
<dbReference type="InterPro" id="IPR024072">
    <property type="entry name" value="DHFR-like_dom_sf"/>
</dbReference>
<comment type="catalytic activity">
    <reaction evidence="8">
        <text>(6S)-5,6,7,8-tetrahydrofolate + NADP(+) = 7,8-dihydrofolate + NADPH + H(+)</text>
        <dbReference type="Rhea" id="RHEA:15009"/>
        <dbReference type="ChEBI" id="CHEBI:15378"/>
        <dbReference type="ChEBI" id="CHEBI:57451"/>
        <dbReference type="ChEBI" id="CHEBI:57453"/>
        <dbReference type="ChEBI" id="CHEBI:57783"/>
        <dbReference type="ChEBI" id="CHEBI:58349"/>
        <dbReference type="EC" id="1.5.1.3"/>
    </reaction>
</comment>
<keyword evidence="6 8" id="KW-0560">Oxidoreductase</keyword>
<dbReference type="FunFam" id="3.40.430.10:FF:000001">
    <property type="entry name" value="Dihydrofolate reductase"/>
    <property type="match status" value="1"/>
</dbReference>
<dbReference type="EMBL" id="AP018786">
    <property type="protein sequence ID" value="BBF23967.1"/>
    <property type="molecule type" value="Genomic_DNA"/>
</dbReference>